<proteinExistence type="predicted"/>
<dbReference type="AlphaFoldDB" id="A0A8J0TU50"/>
<gene>
    <name evidence="3" type="primary">LOC108701274</name>
</gene>
<dbReference type="Proteomes" id="UP000186698">
    <property type="component" value="Chromosome 9_10L"/>
</dbReference>
<dbReference type="KEGG" id="xla:108701274"/>
<keyword evidence="2" id="KW-1185">Reference proteome</keyword>
<feature type="compositionally biased region" description="Polar residues" evidence="1">
    <location>
        <begin position="282"/>
        <end position="294"/>
    </location>
</feature>
<reference evidence="3" key="1">
    <citation type="submission" date="2025-08" db="UniProtKB">
        <authorList>
            <consortium name="RefSeq"/>
        </authorList>
    </citation>
    <scope>IDENTIFICATION</scope>
    <source>
        <strain evidence="3">J_2021</strain>
        <tissue evidence="3">Erythrocytes</tissue>
    </source>
</reference>
<accession>A0A8J0TU50</accession>
<dbReference type="RefSeq" id="XP_018091166.1">
    <property type="nucleotide sequence ID" value="XM_018235677.2"/>
</dbReference>
<organism evidence="2 3">
    <name type="scientific">Xenopus laevis</name>
    <name type="common">African clawed frog</name>
    <dbReference type="NCBI Taxonomy" id="8355"/>
    <lineage>
        <taxon>Eukaryota</taxon>
        <taxon>Metazoa</taxon>
        <taxon>Chordata</taxon>
        <taxon>Craniata</taxon>
        <taxon>Vertebrata</taxon>
        <taxon>Euteleostomi</taxon>
        <taxon>Amphibia</taxon>
        <taxon>Batrachia</taxon>
        <taxon>Anura</taxon>
        <taxon>Pipoidea</taxon>
        <taxon>Pipidae</taxon>
        <taxon>Xenopodinae</taxon>
        <taxon>Xenopus</taxon>
        <taxon>Xenopus</taxon>
    </lineage>
</organism>
<evidence type="ECO:0000256" key="1">
    <source>
        <dbReference type="SAM" id="MobiDB-lite"/>
    </source>
</evidence>
<evidence type="ECO:0000313" key="2">
    <source>
        <dbReference type="Proteomes" id="UP000186698"/>
    </source>
</evidence>
<protein>
    <submittedName>
        <fullName evidence="3">Uncharacterized protein LOC108701274</fullName>
    </submittedName>
</protein>
<dbReference type="OrthoDB" id="9949627at2759"/>
<sequence>MERLYASLREELRAFEEQVHKCRVNFDLQTLQRALTLLLESHGTELDSWKHVEEVVQANALSGEQWQQLWGYLKWLLSYVNYLRAMKDAFDDHVVFPLCDNLYVNDEGDSSSVPDQEVAISPANITTTARQLFHHRRSWALLLNAGRTGQAQHIRGASHSSILHQIPNIFEESLVTANVAHQWILLHEAQGKTPQASQRARRIFQTATTLRQELWEASDPSLKGDPDAEKQMKAMREQMMFLMWRSGRADTLECQVKDVRQKVRNLRQEIDEVQQLMRKEGQGTNETQTSTSPENQRRLEKLNRQLNLKQFQQGILNSDWQLELEVRPCLLRQIDTVQERSSELESRLSSSKESLDESLGTSVGALSDSEWENNSVFSHSLSTH</sequence>
<dbReference type="GeneID" id="108701274"/>
<evidence type="ECO:0000313" key="3">
    <source>
        <dbReference type="RefSeq" id="XP_018091166.1"/>
    </source>
</evidence>
<name>A0A8J0TU50_XENLA</name>
<feature type="region of interest" description="Disordered" evidence="1">
    <location>
        <begin position="276"/>
        <end position="297"/>
    </location>
</feature>